<comment type="caution">
    <text evidence="2">The sequence shown here is derived from an EMBL/GenBank/DDBJ whole genome shotgun (WGS) entry which is preliminary data.</text>
</comment>
<name>A0AA42ASM4_PAPNU</name>
<evidence type="ECO:0000313" key="3">
    <source>
        <dbReference type="Proteomes" id="UP001177140"/>
    </source>
</evidence>
<gene>
    <name evidence="2" type="ORF">MKW94_004061</name>
</gene>
<keyword evidence="3" id="KW-1185">Reference proteome</keyword>
<feature type="compositionally biased region" description="Basic residues" evidence="1">
    <location>
        <begin position="117"/>
        <end position="131"/>
    </location>
</feature>
<proteinExistence type="predicted"/>
<evidence type="ECO:0000256" key="1">
    <source>
        <dbReference type="SAM" id="MobiDB-lite"/>
    </source>
</evidence>
<sequence length="131" mass="15467">MATKKIHLFRQSAVEAGTPKDYYINPSEKLMSRASDWSAVEHEDCIEVILNRKALGDNIIIKRYDNQAIFDRENKINQFCYIFNTDFLDTNGMKSEFKDDIAKIYHMKIKVEENNKKNKNKNKKKNNKKMN</sequence>
<feature type="region of interest" description="Disordered" evidence="1">
    <location>
        <begin position="112"/>
        <end position="131"/>
    </location>
</feature>
<dbReference type="EMBL" id="JAJJMA010212920">
    <property type="protein sequence ID" value="MCL7040483.1"/>
    <property type="molecule type" value="Genomic_DNA"/>
</dbReference>
<protein>
    <submittedName>
        <fullName evidence="2">Uncharacterized protein</fullName>
    </submittedName>
</protein>
<reference evidence="2" key="1">
    <citation type="submission" date="2022-03" db="EMBL/GenBank/DDBJ databases">
        <title>A functionally conserved STORR gene fusion in Papaver species that diverged 16.8 million years ago.</title>
        <authorList>
            <person name="Catania T."/>
        </authorList>
    </citation>
    <scope>NUCLEOTIDE SEQUENCE</scope>
    <source>
        <strain evidence="2">S-191538</strain>
    </source>
</reference>
<organism evidence="2 3">
    <name type="scientific">Papaver nudicaule</name>
    <name type="common">Iceland poppy</name>
    <dbReference type="NCBI Taxonomy" id="74823"/>
    <lineage>
        <taxon>Eukaryota</taxon>
        <taxon>Viridiplantae</taxon>
        <taxon>Streptophyta</taxon>
        <taxon>Embryophyta</taxon>
        <taxon>Tracheophyta</taxon>
        <taxon>Spermatophyta</taxon>
        <taxon>Magnoliopsida</taxon>
        <taxon>Ranunculales</taxon>
        <taxon>Papaveraceae</taxon>
        <taxon>Papaveroideae</taxon>
        <taxon>Papaver</taxon>
    </lineage>
</organism>
<dbReference type="Proteomes" id="UP001177140">
    <property type="component" value="Unassembled WGS sequence"/>
</dbReference>
<accession>A0AA42ASM4</accession>
<dbReference type="AlphaFoldDB" id="A0AA42ASM4"/>
<evidence type="ECO:0000313" key="2">
    <source>
        <dbReference type="EMBL" id="MCL7040483.1"/>
    </source>
</evidence>